<dbReference type="AlphaFoldDB" id="A0A7W3T4N3"/>
<proteinExistence type="predicted"/>
<feature type="compositionally biased region" description="Basic and acidic residues" evidence="1">
    <location>
        <begin position="90"/>
        <end position="114"/>
    </location>
</feature>
<feature type="transmembrane region" description="Helical" evidence="2">
    <location>
        <begin position="272"/>
        <end position="295"/>
    </location>
</feature>
<feature type="transmembrane region" description="Helical" evidence="2">
    <location>
        <begin position="307"/>
        <end position="330"/>
    </location>
</feature>
<keyword evidence="2" id="KW-1133">Transmembrane helix</keyword>
<reference evidence="4" key="1">
    <citation type="submission" date="2019-10" db="EMBL/GenBank/DDBJ databases">
        <title>Streptomyces sp. nov., a novel actinobacterium isolated from alkaline environment.</title>
        <authorList>
            <person name="Golinska P."/>
        </authorList>
    </citation>
    <scope>NUCLEOTIDE SEQUENCE [LARGE SCALE GENOMIC DNA]</scope>
    <source>
        <strain evidence="4">DSM 42108</strain>
    </source>
</reference>
<evidence type="ECO:0000313" key="3">
    <source>
        <dbReference type="EMBL" id="MBB0230716.1"/>
    </source>
</evidence>
<accession>A0A7W3T4N3</accession>
<feature type="region of interest" description="Disordered" evidence="1">
    <location>
        <begin position="22"/>
        <end position="163"/>
    </location>
</feature>
<comment type="caution">
    <text evidence="3">The sequence shown here is derived from an EMBL/GenBank/DDBJ whole genome shotgun (WGS) entry which is preliminary data.</text>
</comment>
<evidence type="ECO:0008006" key="5">
    <source>
        <dbReference type="Google" id="ProtNLM"/>
    </source>
</evidence>
<name>A0A7W3T4N3_9ACTN</name>
<feature type="compositionally biased region" description="Basic residues" evidence="1">
    <location>
        <begin position="69"/>
        <end position="80"/>
    </location>
</feature>
<protein>
    <recommendedName>
        <fullName evidence="5">Small multi-drug export protein</fullName>
    </recommendedName>
</protein>
<feature type="transmembrane region" description="Helical" evidence="2">
    <location>
        <begin position="201"/>
        <end position="222"/>
    </location>
</feature>
<evidence type="ECO:0000256" key="2">
    <source>
        <dbReference type="SAM" id="Phobius"/>
    </source>
</evidence>
<evidence type="ECO:0000313" key="4">
    <source>
        <dbReference type="Proteomes" id="UP000530234"/>
    </source>
</evidence>
<dbReference type="EMBL" id="VKHS01000336">
    <property type="protein sequence ID" value="MBB0230716.1"/>
    <property type="molecule type" value="Genomic_DNA"/>
</dbReference>
<gene>
    <name evidence="3" type="ORF">FOE67_14610</name>
</gene>
<dbReference type="InterPro" id="IPR009577">
    <property type="entry name" value="Sm_multidrug_ex"/>
</dbReference>
<keyword evidence="2" id="KW-0812">Transmembrane</keyword>
<dbReference type="Pfam" id="PF06695">
    <property type="entry name" value="Sm_multidrug_ex"/>
    <property type="match status" value="1"/>
</dbReference>
<keyword evidence="2" id="KW-0472">Membrane</keyword>
<organism evidence="3 4">
    <name type="scientific">Streptomyces calidiresistens</name>
    <dbReference type="NCBI Taxonomy" id="1485586"/>
    <lineage>
        <taxon>Bacteria</taxon>
        <taxon>Bacillati</taxon>
        <taxon>Actinomycetota</taxon>
        <taxon>Actinomycetes</taxon>
        <taxon>Kitasatosporales</taxon>
        <taxon>Streptomycetaceae</taxon>
        <taxon>Streptomyces</taxon>
    </lineage>
</organism>
<evidence type="ECO:0000256" key="1">
    <source>
        <dbReference type="SAM" id="MobiDB-lite"/>
    </source>
</evidence>
<keyword evidence="4" id="KW-1185">Reference proteome</keyword>
<sequence length="332" mass="34954">MIAFLLPRFRFHRRREEPRVHRATGVIEGGRVTGSRADPRPHPLPRSPSVTVASPRHVTVRGVDPLRSRPSRRPLPRGRPGRTVATAGGRVDRGDDPGGGDGVRRADGQGDHRPGGRGAHPGPGHRPTPGPPPAVHDRGRPPAGPPRRKRPGGGDRERRTHTEAGTVEIGGLIGVFLGGALPWLEAIIVIPAGIVAGLNPVAVTVAGLAGNLLTVALTAWYGERLRRWWLERRARRAVHAATGEGESPAVPAPVSERAAARRERIRRILNRWGMPGLAVLGPLGIGTQLSAAVAVSMGVTARRATVWVGGATLAWGVLAAVLAIGGVGLFTS</sequence>
<feature type="compositionally biased region" description="Basic and acidic residues" evidence="1">
    <location>
        <begin position="152"/>
        <end position="162"/>
    </location>
</feature>
<feature type="compositionally biased region" description="Pro residues" evidence="1">
    <location>
        <begin position="124"/>
        <end position="134"/>
    </location>
</feature>
<feature type="transmembrane region" description="Helical" evidence="2">
    <location>
        <begin position="169"/>
        <end position="195"/>
    </location>
</feature>
<dbReference type="Proteomes" id="UP000530234">
    <property type="component" value="Unassembled WGS sequence"/>
</dbReference>